<comment type="caution">
    <text evidence="1">The sequence shown here is derived from an EMBL/GenBank/DDBJ whole genome shotgun (WGS) entry which is preliminary data.</text>
</comment>
<name>A0A6I3UZC2_STREE</name>
<dbReference type="EMBL" id="WNIA01000392">
    <property type="protein sequence ID" value="MTV99861.1"/>
    <property type="molecule type" value="Genomic_DNA"/>
</dbReference>
<sequence length="125" mass="14155">MLSIDTQFVDTISKILSDYVSHSEITRMGEVLGYPQNDQNSGLNKHHRVHNIMSDILNKTQDKSNIKLVIEYICNPLRYIDTVSDFENLRLKLNVVLSLKGLTISDDGHVVITTASQTLVEAKKR</sequence>
<proteinExistence type="predicted"/>
<feature type="non-terminal residue" evidence="1">
    <location>
        <position position="125"/>
    </location>
</feature>
<organism evidence="1 2">
    <name type="scientific">Streptococcus pneumoniae</name>
    <dbReference type="NCBI Taxonomy" id="1313"/>
    <lineage>
        <taxon>Bacteria</taxon>
        <taxon>Bacillati</taxon>
        <taxon>Bacillota</taxon>
        <taxon>Bacilli</taxon>
        <taxon>Lactobacillales</taxon>
        <taxon>Streptococcaceae</taxon>
        <taxon>Streptococcus</taxon>
    </lineage>
</organism>
<accession>A0A6I3UZC2</accession>
<dbReference type="Proteomes" id="UP000437160">
    <property type="component" value="Unassembled WGS sequence"/>
</dbReference>
<gene>
    <name evidence="1" type="ORF">GM536_12630</name>
</gene>
<protein>
    <submittedName>
        <fullName evidence="1">TIGR02391 family protein</fullName>
    </submittedName>
</protein>
<dbReference type="AlphaFoldDB" id="A0A6I3UZC2"/>
<reference evidence="1 2" key="1">
    <citation type="submission" date="2019-11" db="EMBL/GenBank/DDBJ databases">
        <title>Growth characteristics of pneumococcus vary with the chemical composition of the capsule and with environmental conditions.</title>
        <authorList>
            <person name="Tothpal A."/>
            <person name="Desobry K."/>
            <person name="Joshi S."/>
            <person name="Wyllie A.L."/>
            <person name="Weinberger D.M."/>
        </authorList>
    </citation>
    <scope>NUCLEOTIDE SEQUENCE [LARGE SCALE GENOMIC DNA]</scope>
    <source>
        <strain evidence="2">pnumococcus19F</strain>
    </source>
</reference>
<evidence type="ECO:0000313" key="1">
    <source>
        <dbReference type="EMBL" id="MTV99861.1"/>
    </source>
</evidence>
<evidence type="ECO:0000313" key="2">
    <source>
        <dbReference type="Proteomes" id="UP000437160"/>
    </source>
</evidence>